<gene>
    <name evidence="10" type="ORF">Q7A36_32630</name>
</gene>
<dbReference type="SUPFAM" id="SSF58104">
    <property type="entry name" value="Methyl-accepting chemotaxis protein (MCP) signaling domain"/>
    <property type="match status" value="1"/>
</dbReference>
<evidence type="ECO:0000256" key="6">
    <source>
        <dbReference type="SAM" id="Phobius"/>
    </source>
</evidence>
<name>A0ABT9EAN1_9PROT</name>
<dbReference type="InterPro" id="IPR000727">
    <property type="entry name" value="T_SNARE_dom"/>
</dbReference>
<evidence type="ECO:0000259" key="7">
    <source>
        <dbReference type="PROSITE" id="PS50111"/>
    </source>
</evidence>
<keyword evidence="6" id="KW-0472">Membrane</keyword>
<evidence type="ECO:0000256" key="5">
    <source>
        <dbReference type="PROSITE-ProRule" id="PRU00284"/>
    </source>
</evidence>
<keyword evidence="11" id="KW-1185">Reference proteome</keyword>
<protein>
    <submittedName>
        <fullName evidence="10">Methyl-accepting chemotaxis protein</fullName>
    </submittedName>
</protein>
<dbReference type="EMBL" id="JAUTWS010000071">
    <property type="protein sequence ID" value="MDO9713120.1"/>
    <property type="molecule type" value="Genomic_DNA"/>
</dbReference>
<evidence type="ECO:0000256" key="2">
    <source>
        <dbReference type="ARBA" id="ARBA00022519"/>
    </source>
</evidence>
<dbReference type="PROSITE" id="PS50192">
    <property type="entry name" value="T_SNARE"/>
    <property type="match status" value="1"/>
</dbReference>
<dbReference type="PROSITE" id="PS50111">
    <property type="entry name" value="CHEMOTAXIS_TRANSDUC_2"/>
    <property type="match status" value="1"/>
</dbReference>
<keyword evidence="6" id="KW-1133">Transmembrane helix</keyword>
<accession>A0ABT9EAN1</accession>
<dbReference type="InterPro" id="IPR024478">
    <property type="entry name" value="HlyB_4HB_MCP"/>
</dbReference>
<comment type="caution">
    <text evidence="10">The sequence shown here is derived from an EMBL/GenBank/DDBJ whole genome shotgun (WGS) entry which is preliminary data.</text>
</comment>
<proteinExistence type="inferred from homology"/>
<dbReference type="Pfam" id="PF12729">
    <property type="entry name" value="4HB_MCP_1"/>
    <property type="match status" value="1"/>
</dbReference>
<dbReference type="Gene3D" id="1.10.287.950">
    <property type="entry name" value="Methyl-accepting chemotaxis protein"/>
    <property type="match status" value="1"/>
</dbReference>
<dbReference type="PROSITE" id="PS50885">
    <property type="entry name" value="HAMP"/>
    <property type="match status" value="1"/>
</dbReference>
<dbReference type="PANTHER" id="PTHR32089">
    <property type="entry name" value="METHYL-ACCEPTING CHEMOTAXIS PROTEIN MCPB"/>
    <property type="match status" value="1"/>
</dbReference>
<feature type="domain" description="Methyl-accepting transducer" evidence="7">
    <location>
        <begin position="298"/>
        <end position="541"/>
    </location>
</feature>
<dbReference type="SMART" id="SM00283">
    <property type="entry name" value="MA"/>
    <property type="match status" value="1"/>
</dbReference>
<evidence type="ECO:0000259" key="8">
    <source>
        <dbReference type="PROSITE" id="PS50192"/>
    </source>
</evidence>
<keyword evidence="2" id="KW-1003">Cell membrane</keyword>
<keyword evidence="3 5" id="KW-0807">Transducer</keyword>
<dbReference type="InterPro" id="IPR003660">
    <property type="entry name" value="HAMP_dom"/>
</dbReference>
<evidence type="ECO:0000259" key="9">
    <source>
        <dbReference type="PROSITE" id="PS50885"/>
    </source>
</evidence>
<keyword evidence="6" id="KW-0812">Transmembrane</keyword>
<keyword evidence="2" id="KW-0997">Cell inner membrane</keyword>
<reference evidence="10 11" key="1">
    <citation type="submission" date="2023-08" db="EMBL/GenBank/DDBJ databases">
        <title>The draft genome sequence of Paracraurococcus sp. LOR1-02.</title>
        <authorList>
            <person name="Kingkaew E."/>
            <person name="Tanasupawat S."/>
        </authorList>
    </citation>
    <scope>NUCLEOTIDE SEQUENCE [LARGE SCALE GENOMIC DNA]</scope>
    <source>
        <strain evidence="10 11">LOR1-02</strain>
    </source>
</reference>
<evidence type="ECO:0000313" key="11">
    <source>
        <dbReference type="Proteomes" id="UP001243009"/>
    </source>
</evidence>
<evidence type="ECO:0000313" key="10">
    <source>
        <dbReference type="EMBL" id="MDO9713120.1"/>
    </source>
</evidence>
<dbReference type="PANTHER" id="PTHR32089:SF112">
    <property type="entry name" value="LYSOZYME-LIKE PROTEIN-RELATED"/>
    <property type="match status" value="1"/>
</dbReference>
<sequence length="561" mass="58882">MTFLRDMSIRGKLIAAFGALFLVLAGMGGMAARQLSVLDRAAGDMANNWMVAIDALGQIGTSVARHRAIQAHELYTVDPAIRAEAIQRQAKAISIAEENWRIYEPIIVPGEERRLADAIWSAWQEYRTQAQRVSALARSGEIDAARRAYESDVLPLYYRTIDATVADQAFNKRQSLIAAEIAHAAYSQSLWTIGVVTLFAAFMAAVLAAWLNKGVVVRVVTLSAVMRRLAGRDYAFDLPPAGADEVSEMSRAVEACRDGLREADRMAAEQAREQALKTERATRLAALMREFETKVHSAIEALANAVRRLQGTAGAMSGTAEDTLRQAGAVAAAAEQTSANVQTVAAAAEELSASIAEITRQVSQSSKAAGQAVAETRRTDEVVRGLAEGAQKIGEVMRLITTIAGQTNLLALNATIEAARAGEAGKGFAVVASEVKNLAAQTAKATEEIAAQVGAMQSATGDAVDAIQAIGTRIAEVSEIATAIAAAVEEQGSATSEIARSVQQAAAGTQSVSGAIGAVSRAATEASTAAGEVASASDELARQAKTLDTEVGGFLRDVRAA</sequence>
<comment type="similarity">
    <text evidence="4">Belongs to the methyl-accepting chemotaxis (MCP) protein family.</text>
</comment>
<dbReference type="Proteomes" id="UP001243009">
    <property type="component" value="Unassembled WGS sequence"/>
</dbReference>
<evidence type="ECO:0000256" key="1">
    <source>
        <dbReference type="ARBA" id="ARBA00004429"/>
    </source>
</evidence>
<feature type="transmembrane region" description="Helical" evidence="6">
    <location>
        <begin position="190"/>
        <end position="211"/>
    </location>
</feature>
<dbReference type="Pfam" id="PF00015">
    <property type="entry name" value="MCPsignal"/>
    <property type="match status" value="1"/>
</dbReference>
<dbReference type="InterPro" id="IPR004090">
    <property type="entry name" value="Chemotax_Me-accpt_rcpt"/>
</dbReference>
<dbReference type="Gene3D" id="6.10.340.10">
    <property type="match status" value="1"/>
</dbReference>
<dbReference type="PRINTS" id="PR00260">
    <property type="entry name" value="CHEMTRNSDUCR"/>
</dbReference>
<comment type="subcellular location">
    <subcellularLocation>
        <location evidence="1">Cell inner membrane</location>
        <topology evidence="1">Multi-pass membrane protein</topology>
    </subcellularLocation>
</comment>
<evidence type="ECO:0000256" key="4">
    <source>
        <dbReference type="ARBA" id="ARBA00029447"/>
    </source>
</evidence>
<dbReference type="RefSeq" id="WP_305107979.1">
    <property type="nucleotide sequence ID" value="NZ_JAUTWS010000071.1"/>
</dbReference>
<dbReference type="InterPro" id="IPR004089">
    <property type="entry name" value="MCPsignal_dom"/>
</dbReference>
<feature type="domain" description="T-SNARE coiled-coil homology" evidence="8">
    <location>
        <begin position="457"/>
        <end position="519"/>
    </location>
</feature>
<feature type="domain" description="HAMP" evidence="9">
    <location>
        <begin position="213"/>
        <end position="265"/>
    </location>
</feature>
<organism evidence="10 11">
    <name type="scientific">Paracraurococcus lichenis</name>
    <dbReference type="NCBI Taxonomy" id="3064888"/>
    <lineage>
        <taxon>Bacteria</taxon>
        <taxon>Pseudomonadati</taxon>
        <taxon>Pseudomonadota</taxon>
        <taxon>Alphaproteobacteria</taxon>
        <taxon>Acetobacterales</taxon>
        <taxon>Roseomonadaceae</taxon>
        <taxon>Paracraurococcus</taxon>
    </lineage>
</organism>
<dbReference type="SMART" id="SM00304">
    <property type="entry name" value="HAMP"/>
    <property type="match status" value="1"/>
</dbReference>
<evidence type="ECO:0000256" key="3">
    <source>
        <dbReference type="ARBA" id="ARBA00023224"/>
    </source>
</evidence>